<dbReference type="PROSITE" id="PS51186">
    <property type="entry name" value="GNAT"/>
    <property type="match status" value="1"/>
</dbReference>
<evidence type="ECO:0000259" key="2">
    <source>
        <dbReference type="PROSITE" id="PS51186"/>
    </source>
</evidence>
<dbReference type="Gene3D" id="3.40.630.30">
    <property type="match status" value="1"/>
</dbReference>
<dbReference type="Pfam" id="PF13302">
    <property type="entry name" value="Acetyltransf_3"/>
    <property type="match status" value="1"/>
</dbReference>
<comment type="caution">
    <text evidence="3">The sequence shown here is derived from an EMBL/GenBank/DDBJ whole genome shotgun (WGS) entry which is preliminary data.</text>
</comment>
<feature type="domain" description="N-acetyltransferase" evidence="2">
    <location>
        <begin position="21"/>
        <end position="182"/>
    </location>
</feature>
<dbReference type="SUPFAM" id="SSF55729">
    <property type="entry name" value="Acyl-CoA N-acyltransferases (Nat)"/>
    <property type="match status" value="1"/>
</dbReference>
<dbReference type="RefSeq" id="WP_225263299.1">
    <property type="nucleotide sequence ID" value="NZ_BMNH01000009.1"/>
</dbReference>
<dbReference type="AlphaFoldDB" id="A0A917YZF0"/>
<feature type="region of interest" description="Disordered" evidence="1">
    <location>
        <begin position="181"/>
        <end position="204"/>
    </location>
</feature>
<name>A0A917YZF0_9ACTN</name>
<evidence type="ECO:0000313" key="3">
    <source>
        <dbReference type="EMBL" id="GGO70722.1"/>
    </source>
</evidence>
<feature type="compositionally biased region" description="Pro residues" evidence="1">
    <location>
        <begin position="194"/>
        <end position="204"/>
    </location>
</feature>
<gene>
    <name evidence="3" type="ORF">GCM10012289_34780</name>
</gene>
<sequence>MGSHNDRLALPGDVHLAGAGLILREWAEQDLPAMSELFDEPAVARWTPLRSPFDQSAARAYLDQARQRRAEGRRLQLAITTDGGRPLGEILLFVTGEPGEVELAYAVGAAHRGRGLAVRAVQLITAYAYDPLAGSRVLLRIAAGNTASAAVARSAGFRLTDAPALVREGSDPLHTWLHHRTTAPQETDASVPEPLRPPPAPPRR</sequence>
<keyword evidence="4" id="KW-1185">Reference proteome</keyword>
<protein>
    <recommendedName>
        <fullName evidence="2">N-acetyltransferase domain-containing protein</fullName>
    </recommendedName>
</protein>
<dbReference type="InterPro" id="IPR000182">
    <property type="entry name" value="GNAT_dom"/>
</dbReference>
<organism evidence="3 4">
    <name type="scientific">Nonomuraea cavernae</name>
    <dbReference type="NCBI Taxonomy" id="2045107"/>
    <lineage>
        <taxon>Bacteria</taxon>
        <taxon>Bacillati</taxon>
        <taxon>Actinomycetota</taxon>
        <taxon>Actinomycetes</taxon>
        <taxon>Streptosporangiales</taxon>
        <taxon>Streptosporangiaceae</taxon>
        <taxon>Nonomuraea</taxon>
    </lineage>
</organism>
<dbReference type="Proteomes" id="UP000646523">
    <property type="component" value="Unassembled WGS sequence"/>
</dbReference>
<dbReference type="GO" id="GO:0016747">
    <property type="term" value="F:acyltransferase activity, transferring groups other than amino-acyl groups"/>
    <property type="evidence" value="ECO:0007669"/>
    <property type="project" value="InterPro"/>
</dbReference>
<dbReference type="InterPro" id="IPR016181">
    <property type="entry name" value="Acyl_CoA_acyltransferase"/>
</dbReference>
<dbReference type="InterPro" id="IPR051531">
    <property type="entry name" value="N-acetyltransferase"/>
</dbReference>
<accession>A0A917YZF0</accession>
<evidence type="ECO:0000256" key="1">
    <source>
        <dbReference type="SAM" id="MobiDB-lite"/>
    </source>
</evidence>
<dbReference type="EMBL" id="BMNH01000009">
    <property type="protein sequence ID" value="GGO70722.1"/>
    <property type="molecule type" value="Genomic_DNA"/>
</dbReference>
<reference evidence="3" key="1">
    <citation type="journal article" date="2014" name="Int. J. Syst. Evol. Microbiol.">
        <title>Complete genome sequence of Corynebacterium casei LMG S-19264T (=DSM 44701T), isolated from a smear-ripened cheese.</title>
        <authorList>
            <consortium name="US DOE Joint Genome Institute (JGI-PGF)"/>
            <person name="Walter F."/>
            <person name="Albersmeier A."/>
            <person name="Kalinowski J."/>
            <person name="Ruckert C."/>
        </authorList>
    </citation>
    <scope>NUCLEOTIDE SEQUENCE</scope>
    <source>
        <strain evidence="3">CGMCC 4.7368</strain>
    </source>
</reference>
<proteinExistence type="predicted"/>
<dbReference type="PANTHER" id="PTHR43792">
    <property type="entry name" value="GNAT FAMILY, PUTATIVE (AFU_ORTHOLOGUE AFUA_3G00765)-RELATED-RELATED"/>
    <property type="match status" value="1"/>
</dbReference>
<reference evidence="3" key="2">
    <citation type="submission" date="2020-09" db="EMBL/GenBank/DDBJ databases">
        <authorList>
            <person name="Sun Q."/>
            <person name="Zhou Y."/>
        </authorList>
    </citation>
    <scope>NUCLEOTIDE SEQUENCE</scope>
    <source>
        <strain evidence="3">CGMCC 4.7368</strain>
    </source>
</reference>
<evidence type="ECO:0000313" key="4">
    <source>
        <dbReference type="Proteomes" id="UP000646523"/>
    </source>
</evidence>